<evidence type="ECO:0000313" key="1">
    <source>
        <dbReference type="EMBL" id="KAH0552942.1"/>
    </source>
</evidence>
<name>A0A9P8L7Q6_9PEZI</name>
<sequence length="138" mass="16173">MARKETLCQKADDKDEEALGLTEAEFYKKLKDLKTLYHEITELIQQAKNFRVFSKNYYKQLVETKQALQRSEIAGGTPTPSKGQRSTKLLNLPLFNGSTKDRVIYNNCHKCRFRPLGKRVWSASIKTILNYRQERVWE</sequence>
<dbReference type="Proteomes" id="UP000750711">
    <property type="component" value="Unassembled WGS sequence"/>
</dbReference>
<evidence type="ECO:0000313" key="2">
    <source>
        <dbReference type="Proteomes" id="UP000750711"/>
    </source>
</evidence>
<dbReference type="EMBL" id="JAGHQM010001690">
    <property type="protein sequence ID" value="KAH0552942.1"/>
    <property type="molecule type" value="Genomic_DNA"/>
</dbReference>
<proteinExistence type="predicted"/>
<accession>A0A9P8L7Q6</accession>
<keyword evidence="2" id="KW-1185">Reference proteome</keyword>
<organism evidence="1 2">
    <name type="scientific">Trichoglossum hirsutum</name>
    <dbReference type="NCBI Taxonomy" id="265104"/>
    <lineage>
        <taxon>Eukaryota</taxon>
        <taxon>Fungi</taxon>
        <taxon>Dikarya</taxon>
        <taxon>Ascomycota</taxon>
        <taxon>Pezizomycotina</taxon>
        <taxon>Geoglossomycetes</taxon>
        <taxon>Geoglossales</taxon>
        <taxon>Geoglossaceae</taxon>
        <taxon>Trichoglossum</taxon>
    </lineage>
</organism>
<dbReference type="AlphaFoldDB" id="A0A9P8L7Q6"/>
<reference evidence="1" key="1">
    <citation type="submission" date="2021-03" db="EMBL/GenBank/DDBJ databases">
        <title>Comparative genomics and phylogenomic investigation of the class Geoglossomycetes provide insights into ecological specialization and systematics.</title>
        <authorList>
            <person name="Melie T."/>
            <person name="Pirro S."/>
            <person name="Miller A.N."/>
            <person name="Quandt A."/>
        </authorList>
    </citation>
    <scope>NUCLEOTIDE SEQUENCE</scope>
    <source>
        <strain evidence="1">CAQ_001_2017</strain>
    </source>
</reference>
<protein>
    <submittedName>
        <fullName evidence="1">Uncharacterized protein</fullName>
    </submittedName>
</protein>
<comment type="caution">
    <text evidence="1">The sequence shown here is derived from an EMBL/GenBank/DDBJ whole genome shotgun (WGS) entry which is preliminary data.</text>
</comment>
<gene>
    <name evidence="1" type="ORF">GP486_006860</name>
</gene>